<dbReference type="Proteomes" id="UP000824890">
    <property type="component" value="Unassembled WGS sequence"/>
</dbReference>
<gene>
    <name evidence="2" type="ORF">HID58_020699</name>
</gene>
<protein>
    <submittedName>
        <fullName evidence="2">Uncharacterized protein</fullName>
    </submittedName>
</protein>
<organism evidence="2 3">
    <name type="scientific">Brassica napus</name>
    <name type="common">Rape</name>
    <dbReference type="NCBI Taxonomy" id="3708"/>
    <lineage>
        <taxon>Eukaryota</taxon>
        <taxon>Viridiplantae</taxon>
        <taxon>Streptophyta</taxon>
        <taxon>Embryophyta</taxon>
        <taxon>Tracheophyta</taxon>
        <taxon>Spermatophyta</taxon>
        <taxon>Magnoliopsida</taxon>
        <taxon>eudicotyledons</taxon>
        <taxon>Gunneridae</taxon>
        <taxon>Pentapetalae</taxon>
        <taxon>rosids</taxon>
        <taxon>malvids</taxon>
        <taxon>Brassicales</taxon>
        <taxon>Brassicaceae</taxon>
        <taxon>Brassiceae</taxon>
        <taxon>Brassica</taxon>
    </lineage>
</organism>
<keyword evidence="3" id="KW-1185">Reference proteome</keyword>
<keyword evidence="1" id="KW-1133">Transmembrane helix</keyword>
<evidence type="ECO:0000313" key="2">
    <source>
        <dbReference type="EMBL" id="KAH0920681.1"/>
    </source>
</evidence>
<proteinExistence type="predicted"/>
<comment type="caution">
    <text evidence="2">The sequence shown here is derived from an EMBL/GenBank/DDBJ whole genome shotgun (WGS) entry which is preliminary data.</text>
</comment>
<name>A0ABQ8CUH3_BRANA</name>
<feature type="non-terminal residue" evidence="2">
    <location>
        <position position="1"/>
    </location>
</feature>
<reference evidence="2 3" key="1">
    <citation type="submission" date="2021-05" db="EMBL/GenBank/DDBJ databases">
        <title>Genome Assembly of Synthetic Allotetraploid Brassica napus Reveals Homoeologous Exchanges between Subgenomes.</title>
        <authorList>
            <person name="Davis J.T."/>
        </authorList>
    </citation>
    <scope>NUCLEOTIDE SEQUENCE [LARGE SCALE GENOMIC DNA]</scope>
    <source>
        <strain evidence="3">cv. Da-Ae</strain>
        <tissue evidence="2">Seedling</tissue>
    </source>
</reference>
<evidence type="ECO:0000313" key="3">
    <source>
        <dbReference type="Proteomes" id="UP000824890"/>
    </source>
</evidence>
<dbReference type="EMBL" id="JAGKQM010000006">
    <property type="protein sequence ID" value="KAH0920681.1"/>
    <property type="molecule type" value="Genomic_DNA"/>
</dbReference>
<accession>A0ABQ8CUH3</accession>
<feature type="transmembrane region" description="Helical" evidence="1">
    <location>
        <begin position="23"/>
        <end position="42"/>
    </location>
</feature>
<sequence>PNELRKHSSLFLHILLSLMANKLLYLVTLGIFLLFTVSRVWWETANGLQAVYRRKEWSDKLFESGFAYLRVGFHEDQKYFRSCFLQ</sequence>
<keyword evidence="1" id="KW-0472">Membrane</keyword>
<keyword evidence="1" id="KW-0812">Transmembrane</keyword>
<evidence type="ECO:0000256" key="1">
    <source>
        <dbReference type="SAM" id="Phobius"/>
    </source>
</evidence>